<name>A0A1H7S3E0_AQUAM</name>
<dbReference type="AlphaFoldDB" id="A0A1H7S3E0"/>
<protein>
    <submittedName>
        <fullName evidence="1">Uncharacterized protein</fullName>
    </submittedName>
</protein>
<dbReference type="STRING" id="1038014.SAMN04487910_2981"/>
<dbReference type="InterPro" id="IPR045459">
    <property type="entry name" value="DUF5908"/>
</dbReference>
<dbReference type="EMBL" id="FOAB01000005">
    <property type="protein sequence ID" value="SEL66985.1"/>
    <property type="molecule type" value="Genomic_DNA"/>
</dbReference>
<dbReference type="RefSeq" id="WP_170837085.1">
    <property type="nucleotide sequence ID" value="NZ_FOAB01000005.1"/>
</dbReference>
<keyword evidence="2" id="KW-1185">Reference proteome</keyword>
<sequence>MAVEIKEIVIRAIISDASQTDEGNPPLDTRKEQCDVVQECVHQVLKILKKKNHR</sequence>
<accession>A0A1H7S3E0</accession>
<dbReference type="Proteomes" id="UP000198521">
    <property type="component" value="Unassembled WGS sequence"/>
</dbReference>
<evidence type="ECO:0000313" key="1">
    <source>
        <dbReference type="EMBL" id="SEL66985.1"/>
    </source>
</evidence>
<dbReference type="Pfam" id="PF19265">
    <property type="entry name" value="DUF5908"/>
    <property type="match status" value="1"/>
</dbReference>
<gene>
    <name evidence="1" type="ORF">SAMN04487910_2981</name>
</gene>
<organism evidence="1 2">
    <name type="scientific">Aquimarina amphilecti</name>
    <dbReference type="NCBI Taxonomy" id="1038014"/>
    <lineage>
        <taxon>Bacteria</taxon>
        <taxon>Pseudomonadati</taxon>
        <taxon>Bacteroidota</taxon>
        <taxon>Flavobacteriia</taxon>
        <taxon>Flavobacteriales</taxon>
        <taxon>Flavobacteriaceae</taxon>
        <taxon>Aquimarina</taxon>
    </lineage>
</organism>
<reference evidence="2" key="1">
    <citation type="submission" date="2016-10" db="EMBL/GenBank/DDBJ databases">
        <authorList>
            <person name="Varghese N."/>
            <person name="Submissions S."/>
        </authorList>
    </citation>
    <scope>NUCLEOTIDE SEQUENCE [LARGE SCALE GENOMIC DNA]</scope>
    <source>
        <strain evidence="2">DSM 25232 / NCIMB 14723 / 92V</strain>
    </source>
</reference>
<evidence type="ECO:0000313" key="2">
    <source>
        <dbReference type="Proteomes" id="UP000198521"/>
    </source>
</evidence>
<proteinExistence type="predicted"/>